<dbReference type="RefSeq" id="WP_354025935.1">
    <property type="nucleotide sequence ID" value="NZ_JBEPSJ010000005.1"/>
</dbReference>
<dbReference type="EMBL" id="JBEPSJ010000005">
    <property type="protein sequence ID" value="MET4583761.1"/>
    <property type="molecule type" value="Genomic_DNA"/>
</dbReference>
<name>A0ABV2QRP9_9MICO</name>
<sequence length="169" mass="19736">MELSKLRETVTETNDEYWHQLVVGPYYHDRPFVEGDNYTGTSHSHYNRAVLHSDVNVSLEWGYEHETNEDGDYPWSDFPDKKVRSMFVDVFYAGSLVDRNVLYVVDGHRAILPNYRTVRTDDGGPFEFDNATWEHRVSKWEFLLAQLINQLSGNSEFESYFARSGLVRA</sequence>
<evidence type="ECO:0000313" key="2">
    <source>
        <dbReference type="Proteomes" id="UP001549257"/>
    </source>
</evidence>
<gene>
    <name evidence="1" type="ORF">ABIE21_003292</name>
</gene>
<proteinExistence type="predicted"/>
<keyword evidence="2" id="KW-1185">Reference proteome</keyword>
<dbReference type="Proteomes" id="UP001549257">
    <property type="component" value="Unassembled WGS sequence"/>
</dbReference>
<accession>A0ABV2QRP9</accession>
<reference evidence="1 2" key="1">
    <citation type="submission" date="2024-06" db="EMBL/GenBank/DDBJ databases">
        <title>Sorghum-associated microbial communities from plants grown in Nebraska, USA.</title>
        <authorList>
            <person name="Schachtman D."/>
        </authorList>
    </citation>
    <scope>NUCLEOTIDE SEQUENCE [LARGE SCALE GENOMIC DNA]</scope>
    <source>
        <strain evidence="1 2">2857</strain>
    </source>
</reference>
<protein>
    <submittedName>
        <fullName evidence="1">Uncharacterized protein</fullName>
    </submittedName>
</protein>
<organism evidence="1 2">
    <name type="scientific">Conyzicola nivalis</name>
    <dbReference type="NCBI Taxonomy" id="1477021"/>
    <lineage>
        <taxon>Bacteria</taxon>
        <taxon>Bacillati</taxon>
        <taxon>Actinomycetota</taxon>
        <taxon>Actinomycetes</taxon>
        <taxon>Micrococcales</taxon>
        <taxon>Microbacteriaceae</taxon>
        <taxon>Conyzicola</taxon>
    </lineage>
</organism>
<comment type="caution">
    <text evidence="1">The sequence shown here is derived from an EMBL/GenBank/DDBJ whole genome shotgun (WGS) entry which is preliminary data.</text>
</comment>
<evidence type="ECO:0000313" key="1">
    <source>
        <dbReference type="EMBL" id="MET4583761.1"/>
    </source>
</evidence>